<dbReference type="Proteomes" id="UP001501570">
    <property type="component" value="Unassembled WGS sequence"/>
</dbReference>
<dbReference type="PROSITE" id="PS50005">
    <property type="entry name" value="TPR"/>
    <property type="match status" value="1"/>
</dbReference>
<reference evidence="4" key="1">
    <citation type="journal article" date="2019" name="Int. J. Syst. Evol. Microbiol.">
        <title>The Global Catalogue of Microorganisms (GCM) 10K type strain sequencing project: providing services to taxonomists for standard genome sequencing and annotation.</title>
        <authorList>
            <consortium name="The Broad Institute Genomics Platform"/>
            <consortium name="The Broad Institute Genome Sequencing Center for Infectious Disease"/>
            <person name="Wu L."/>
            <person name="Ma J."/>
        </authorList>
    </citation>
    <scope>NUCLEOTIDE SEQUENCE [LARGE SCALE GENOMIC DNA]</scope>
    <source>
        <strain evidence="4">JCM 18304</strain>
    </source>
</reference>
<comment type="caution">
    <text evidence="3">The sequence shown here is derived from an EMBL/GenBank/DDBJ whole genome shotgun (WGS) entry which is preliminary data.</text>
</comment>
<feature type="repeat" description="TPR" evidence="1">
    <location>
        <begin position="141"/>
        <end position="174"/>
    </location>
</feature>
<keyword evidence="2" id="KW-0812">Transmembrane</keyword>
<name>A0ABP9RLA7_9ACTN</name>
<dbReference type="SMART" id="SM00028">
    <property type="entry name" value="TPR"/>
    <property type="match status" value="4"/>
</dbReference>
<sequence length="389" mass="42559">MNEPELRRVDALLELRRWQPAQQILAAVAAGDPNSVRVACLLARCHQLAKNWPAMLAETQRACALEPNHEWAHRLRSVALRELDRPVEAAEAAREALRLKPQLWQPYVVLAQALLARQDTQSRMAARDAAHQALTLAPNEIEVWALAGRVDATLGDLRTARAHYERVLAVSPDHAVARNNLALLDLRRSRTTVAAGQIQAAIAADPDNPLFVHNAQVAATLWLGRLHLATSGLYFTCWFAAAALPYGAPRQALAAVVAAATVTLTALAYRRLPRGIARMVLRPAVELNNKALSLATLRRSHPIFIALACLQVGVALAMLATTLPLGTSLQFYTTLAAVPALIQLVRGWISAASRVRQRRRSRMSLRQGRAVRVAVAETDLSTKEYPDGN</sequence>
<feature type="transmembrane region" description="Helical" evidence="2">
    <location>
        <begin position="329"/>
        <end position="349"/>
    </location>
</feature>
<gene>
    <name evidence="3" type="ORF">GCM10023322_06820</name>
</gene>
<feature type="transmembrane region" description="Helical" evidence="2">
    <location>
        <begin position="252"/>
        <end position="269"/>
    </location>
</feature>
<evidence type="ECO:0000256" key="2">
    <source>
        <dbReference type="SAM" id="Phobius"/>
    </source>
</evidence>
<proteinExistence type="predicted"/>
<dbReference type="Gene3D" id="1.25.40.10">
    <property type="entry name" value="Tetratricopeptide repeat domain"/>
    <property type="match status" value="2"/>
</dbReference>
<evidence type="ECO:0000256" key="1">
    <source>
        <dbReference type="PROSITE-ProRule" id="PRU00339"/>
    </source>
</evidence>
<dbReference type="InterPro" id="IPR019734">
    <property type="entry name" value="TPR_rpt"/>
</dbReference>
<evidence type="ECO:0000313" key="4">
    <source>
        <dbReference type="Proteomes" id="UP001501570"/>
    </source>
</evidence>
<evidence type="ECO:0000313" key="3">
    <source>
        <dbReference type="EMBL" id="GAA5178797.1"/>
    </source>
</evidence>
<dbReference type="PANTHER" id="PTHR44366">
    <property type="entry name" value="UDP-N-ACETYLGLUCOSAMINE--PEPTIDE N-ACETYLGLUCOSAMINYLTRANSFERASE 110 KDA SUBUNIT"/>
    <property type="match status" value="1"/>
</dbReference>
<keyword evidence="2" id="KW-0472">Membrane</keyword>
<keyword evidence="4" id="KW-1185">Reference proteome</keyword>
<accession>A0ABP9RLA7</accession>
<dbReference type="InterPro" id="IPR037919">
    <property type="entry name" value="OGT"/>
</dbReference>
<dbReference type="RefSeq" id="WP_345625972.1">
    <property type="nucleotide sequence ID" value="NZ_BAABJQ010000002.1"/>
</dbReference>
<organism evidence="3 4">
    <name type="scientific">Rugosimonospora acidiphila</name>
    <dbReference type="NCBI Taxonomy" id="556531"/>
    <lineage>
        <taxon>Bacteria</taxon>
        <taxon>Bacillati</taxon>
        <taxon>Actinomycetota</taxon>
        <taxon>Actinomycetes</taxon>
        <taxon>Micromonosporales</taxon>
        <taxon>Micromonosporaceae</taxon>
        <taxon>Rugosimonospora</taxon>
    </lineage>
</organism>
<dbReference type="EMBL" id="BAABJQ010000002">
    <property type="protein sequence ID" value="GAA5178797.1"/>
    <property type="molecule type" value="Genomic_DNA"/>
</dbReference>
<evidence type="ECO:0008006" key="5">
    <source>
        <dbReference type="Google" id="ProtNLM"/>
    </source>
</evidence>
<dbReference type="PANTHER" id="PTHR44366:SF1">
    <property type="entry name" value="UDP-N-ACETYLGLUCOSAMINE--PEPTIDE N-ACETYLGLUCOSAMINYLTRANSFERASE 110 KDA SUBUNIT"/>
    <property type="match status" value="1"/>
</dbReference>
<feature type="transmembrane region" description="Helical" evidence="2">
    <location>
        <begin position="226"/>
        <end position="246"/>
    </location>
</feature>
<keyword evidence="1" id="KW-0802">TPR repeat</keyword>
<dbReference type="InterPro" id="IPR011990">
    <property type="entry name" value="TPR-like_helical_dom_sf"/>
</dbReference>
<protein>
    <recommendedName>
        <fullName evidence="5">Tetratricopeptide repeat protein</fullName>
    </recommendedName>
</protein>
<feature type="transmembrane region" description="Helical" evidence="2">
    <location>
        <begin position="303"/>
        <end position="323"/>
    </location>
</feature>
<keyword evidence="2" id="KW-1133">Transmembrane helix</keyword>
<dbReference type="SUPFAM" id="SSF48452">
    <property type="entry name" value="TPR-like"/>
    <property type="match status" value="1"/>
</dbReference>